<name>A0A8K0PED3_LADFU</name>
<accession>A0A8K0PED3</accession>
<feature type="region of interest" description="Disordered" evidence="2">
    <location>
        <begin position="64"/>
        <end position="95"/>
    </location>
</feature>
<keyword evidence="1" id="KW-0175">Coiled coil</keyword>
<evidence type="ECO:0000313" key="5">
    <source>
        <dbReference type="Proteomes" id="UP000792457"/>
    </source>
</evidence>
<dbReference type="OrthoDB" id="6512841at2759"/>
<evidence type="ECO:0000313" key="4">
    <source>
        <dbReference type="EMBL" id="KAG8240169.1"/>
    </source>
</evidence>
<reference evidence="4" key="2">
    <citation type="submission" date="2017-10" db="EMBL/GenBank/DDBJ databases">
        <title>Ladona fulva Genome sequencing and assembly.</title>
        <authorList>
            <person name="Murali S."/>
            <person name="Richards S."/>
            <person name="Bandaranaike D."/>
            <person name="Bellair M."/>
            <person name="Blankenburg K."/>
            <person name="Chao H."/>
            <person name="Dinh H."/>
            <person name="Doddapaneni H."/>
            <person name="Dugan-Rocha S."/>
            <person name="Elkadiri S."/>
            <person name="Gnanaolivu R."/>
            <person name="Hernandez B."/>
            <person name="Skinner E."/>
            <person name="Javaid M."/>
            <person name="Lee S."/>
            <person name="Li M."/>
            <person name="Ming W."/>
            <person name="Munidasa M."/>
            <person name="Muniz J."/>
            <person name="Nguyen L."/>
            <person name="Hughes D."/>
            <person name="Osuji N."/>
            <person name="Pu L.-L."/>
            <person name="Puazo M."/>
            <person name="Qu C."/>
            <person name="Quiroz J."/>
            <person name="Raj R."/>
            <person name="Weissenberger G."/>
            <person name="Xin Y."/>
            <person name="Zou X."/>
            <person name="Han Y."/>
            <person name="Worley K."/>
            <person name="Muzny D."/>
            <person name="Gibbs R."/>
        </authorList>
    </citation>
    <scope>NUCLEOTIDE SEQUENCE</scope>
    <source>
        <strain evidence="4">Sampled in the wild</strain>
    </source>
</reference>
<dbReference type="EMBL" id="KZ312408">
    <property type="protein sequence ID" value="KAG8240169.1"/>
    <property type="molecule type" value="Genomic_DNA"/>
</dbReference>
<organism evidence="4 5">
    <name type="scientific">Ladona fulva</name>
    <name type="common">Scarce chaser dragonfly</name>
    <name type="synonym">Libellula fulva</name>
    <dbReference type="NCBI Taxonomy" id="123851"/>
    <lineage>
        <taxon>Eukaryota</taxon>
        <taxon>Metazoa</taxon>
        <taxon>Ecdysozoa</taxon>
        <taxon>Arthropoda</taxon>
        <taxon>Hexapoda</taxon>
        <taxon>Insecta</taxon>
        <taxon>Pterygota</taxon>
        <taxon>Palaeoptera</taxon>
        <taxon>Odonata</taxon>
        <taxon>Epiprocta</taxon>
        <taxon>Anisoptera</taxon>
        <taxon>Libelluloidea</taxon>
        <taxon>Libellulidae</taxon>
        <taxon>Ladona</taxon>
    </lineage>
</organism>
<comment type="caution">
    <text evidence="4">The sequence shown here is derived from an EMBL/GenBank/DDBJ whole genome shotgun (WGS) entry which is preliminary data.</text>
</comment>
<dbReference type="AlphaFoldDB" id="A0A8K0PED3"/>
<feature type="domain" description="A-kinase anchor protein 2 C-terminal" evidence="3">
    <location>
        <begin position="3"/>
        <end position="109"/>
    </location>
</feature>
<dbReference type="Pfam" id="PF15304">
    <property type="entry name" value="AKAP2_C"/>
    <property type="match status" value="1"/>
</dbReference>
<sequence length="113" mass="13126">MSAEEKIQEELKQMKVREDELRLQRAHIMAQSQPNLLSIMDESEERSLQIDDDNEKMPSLYSTLSNPNLLDLDGDTPVKENDFSQDQVAQKNARRKSALIAHWESRIQQNTDQ</sequence>
<reference evidence="4" key="1">
    <citation type="submission" date="2013-04" db="EMBL/GenBank/DDBJ databases">
        <authorList>
            <person name="Qu J."/>
            <person name="Murali S.C."/>
            <person name="Bandaranaike D."/>
            <person name="Bellair M."/>
            <person name="Blankenburg K."/>
            <person name="Chao H."/>
            <person name="Dinh H."/>
            <person name="Doddapaneni H."/>
            <person name="Downs B."/>
            <person name="Dugan-Rocha S."/>
            <person name="Elkadiri S."/>
            <person name="Gnanaolivu R.D."/>
            <person name="Hernandez B."/>
            <person name="Javaid M."/>
            <person name="Jayaseelan J.C."/>
            <person name="Lee S."/>
            <person name="Li M."/>
            <person name="Ming W."/>
            <person name="Munidasa M."/>
            <person name="Muniz J."/>
            <person name="Nguyen L."/>
            <person name="Ongeri F."/>
            <person name="Osuji N."/>
            <person name="Pu L.-L."/>
            <person name="Puazo M."/>
            <person name="Qu C."/>
            <person name="Quiroz J."/>
            <person name="Raj R."/>
            <person name="Weissenberger G."/>
            <person name="Xin Y."/>
            <person name="Zou X."/>
            <person name="Han Y."/>
            <person name="Richards S."/>
            <person name="Worley K."/>
            <person name="Muzny D."/>
            <person name="Gibbs R."/>
        </authorList>
    </citation>
    <scope>NUCLEOTIDE SEQUENCE</scope>
    <source>
        <strain evidence="4">Sampled in the wild</strain>
    </source>
</reference>
<dbReference type="Proteomes" id="UP000792457">
    <property type="component" value="Unassembled WGS sequence"/>
</dbReference>
<proteinExistence type="predicted"/>
<dbReference type="InterPro" id="IPR029304">
    <property type="entry name" value="AKAP2_C"/>
</dbReference>
<keyword evidence="5" id="KW-1185">Reference proteome</keyword>
<gene>
    <name evidence="4" type="ORF">J437_LFUL009459</name>
</gene>
<evidence type="ECO:0000256" key="2">
    <source>
        <dbReference type="SAM" id="MobiDB-lite"/>
    </source>
</evidence>
<evidence type="ECO:0000259" key="3">
    <source>
        <dbReference type="Pfam" id="PF15304"/>
    </source>
</evidence>
<evidence type="ECO:0000256" key="1">
    <source>
        <dbReference type="ARBA" id="ARBA00023054"/>
    </source>
</evidence>
<protein>
    <recommendedName>
        <fullName evidence="3">A-kinase anchor protein 2 C-terminal domain-containing protein</fullName>
    </recommendedName>
</protein>